<dbReference type="InterPro" id="IPR016032">
    <property type="entry name" value="Sig_transdc_resp-reg_C-effctor"/>
</dbReference>
<sequence length="684" mass="72561">MATRPMLGNQKPVGTPAAAGVTEELEPGPLDGDGTEQALRNLLGAEVDQKLVDFAAGAGGNPRLLAELALGLVAEGLVRENGGVVQLVEPRVPRRLLEFVVSRLGELSANCQQFLKVAAALGRSFMLADVSSLLGRSSATLLTVLDEAMAAGFVVAVERQLAFQSEFVLLGIIESIPVPARDALRSEAMTLSGRGAQSYESLWMTERPTDGVDREGVGGACSRAHRLIMNGDAAAGVRVAERMLATPGMSPADRLDAEASVILGYFLLGRKEAEKVAQKVLWERGAAPGDVAALMALAVRSNLLWRAGKLAESLSLGRAAVHNSENVDPVWRFHFQLALAGKLANLRDFDKAESLIADAEAGLRGLPTPVWTAAPAVMRSRLSLQAGRIGEARREAELATSAAGQDAVPMLRPLAYSVLSTASFYLGDLPAAVDYLRRAHSAVASQVVLDSVQYAWADMLITVKREGPRAAAQLLSGRYGHLPTQRSLYIEDPSAAAFLVRLARDVGDSDLERSVLETVDGLAGDNPGISVIGLTAMHAKALANSASAALALIIVQSPDPISVALATEELAKLYAARTPLAARRTDPAYSEEVGPDTAACWSVLSDMERRIAYLVSVGLTNRQIAKQVHLSAHTVNYHLRKIYRKLGINTRVELAHGAASYSSKVAIYSMGDDENSGHIAGEAV</sequence>
<dbReference type="GO" id="GO:0003677">
    <property type="term" value="F:DNA binding"/>
    <property type="evidence" value="ECO:0007669"/>
    <property type="project" value="UniProtKB-KW"/>
</dbReference>
<dbReference type="Gene3D" id="1.25.40.10">
    <property type="entry name" value="Tetratricopeptide repeat domain"/>
    <property type="match status" value="1"/>
</dbReference>
<dbReference type="SMART" id="SM00421">
    <property type="entry name" value="HTH_LUXR"/>
    <property type="match status" value="1"/>
</dbReference>
<protein>
    <submittedName>
        <fullName evidence="6">Regulatory protein, luxR family</fullName>
    </submittedName>
</protein>
<dbReference type="EMBL" id="FMHW01000002">
    <property type="protein sequence ID" value="SCL41810.1"/>
    <property type="molecule type" value="Genomic_DNA"/>
</dbReference>
<dbReference type="Pfam" id="PF00196">
    <property type="entry name" value="GerE"/>
    <property type="match status" value="1"/>
</dbReference>
<evidence type="ECO:0000259" key="5">
    <source>
        <dbReference type="PROSITE" id="PS50043"/>
    </source>
</evidence>
<accession>A0A1C6TJA6</accession>
<keyword evidence="2" id="KW-0238">DNA-binding</keyword>
<feature type="domain" description="HTH luxR-type" evidence="5">
    <location>
        <begin position="597"/>
        <end position="662"/>
    </location>
</feature>
<evidence type="ECO:0000256" key="4">
    <source>
        <dbReference type="SAM" id="MobiDB-lite"/>
    </source>
</evidence>
<dbReference type="PROSITE" id="PS50043">
    <property type="entry name" value="HTH_LUXR_2"/>
    <property type="match status" value="1"/>
</dbReference>
<evidence type="ECO:0000256" key="2">
    <source>
        <dbReference type="ARBA" id="ARBA00023125"/>
    </source>
</evidence>
<dbReference type="PANTHER" id="PTHR44688:SF16">
    <property type="entry name" value="DNA-BINDING TRANSCRIPTIONAL ACTIVATOR DEVR_DOSR"/>
    <property type="match status" value="1"/>
</dbReference>
<name>A0A1C6TJA6_9ACTN</name>
<dbReference type="CDD" id="cd06170">
    <property type="entry name" value="LuxR_C_like"/>
    <property type="match status" value="1"/>
</dbReference>
<gene>
    <name evidence="6" type="ORF">GA0074692_6508</name>
</gene>
<evidence type="ECO:0000313" key="7">
    <source>
        <dbReference type="Proteomes" id="UP000198959"/>
    </source>
</evidence>
<proteinExistence type="predicted"/>
<organism evidence="6 7">
    <name type="scientific">Micromonospora pallida</name>
    <dbReference type="NCBI Taxonomy" id="145854"/>
    <lineage>
        <taxon>Bacteria</taxon>
        <taxon>Bacillati</taxon>
        <taxon>Actinomycetota</taxon>
        <taxon>Actinomycetes</taxon>
        <taxon>Micromonosporales</taxon>
        <taxon>Micromonosporaceae</taxon>
        <taxon>Micromonospora</taxon>
    </lineage>
</organism>
<dbReference type="PRINTS" id="PR00038">
    <property type="entry name" value="HTHLUXR"/>
</dbReference>
<dbReference type="SUPFAM" id="SSF48452">
    <property type="entry name" value="TPR-like"/>
    <property type="match status" value="1"/>
</dbReference>
<dbReference type="Gene3D" id="1.10.10.10">
    <property type="entry name" value="Winged helix-like DNA-binding domain superfamily/Winged helix DNA-binding domain"/>
    <property type="match status" value="1"/>
</dbReference>
<evidence type="ECO:0000313" key="6">
    <source>
        <dbReference type="EMBL" id="SCL41810.1"/>
    </source>
</evidence>
<dbReference type="STRING" id="145854.GA0074692_6508"/>
<dbReference type="OrthoDB" id="8482304at2"/>
<evidence type="ECO:0000256" key="3">
    <source>
        <dbReference type="ARBA" id="ARBA00023163"/>
    </source>
</evidence>
<dbReference type="SUPFAM" id="SSF46894">
    <property type="entry name" value="C-terminal effector domain of the bipartite response regulators"/>
    <property type="match status" value="1"/>
</dbReference>
<keyword evidence="7" id="KW-1185">Reference proteome</keyword>
<reference evidence="7" key="1">
    <citation type="submission" date="2016-06" db="EMBL/GenBank/DDBJ databases">
        <authorList>
            <person name="Varghese N."/>
            <person name="Submissions Spin"/>
        </authorList>
    </citation>
    <scope>NUCLEOTIDE SEQUENCE [LARGE SCALE GENOMIC DNA]</scope>
    <source>
        <strain evidence="7">DSM 43817</strain>
    </source>
</reference>
<keyword evidence="1" id="KW-0805">Transcription regulation</keyword>
<dbReference type="InterPro" id="IPR036388">
    <property type="entry name" value="WH-like_DNA-bd_sf"/>
</dbReference>
<dbReference type="PANTHER" id="PTHR44688">
    <property type="entry name" value="DNA-BINDING TRANSCRIPTIONAL ACTIVATOR DEVR_DOSR"/>
    <property type="match status" value="1"/>
</dbReference>
<dbReference type="AlphaFoldDB" id="A0A1C6TJA6"/>
<keyword evidence="3" id="KW-0804">Transcription</keyword>
<dbReference type="InterPro" id="IPR011990">
    <property type="entry name" value="TPR-like_helical_dom_sf"/>
</dbReference>
<evidence type="ECO:0000256" key="1">
    <source>
        <dbReference type="ARBA" id="ARBA00023015"/>
    </source>
</evidence>
<dbReference type="InterPro" id="IPR000792">
    <property type="entry name" value="Tscrpt_reg_LuxR_C"/>
</dbReference>
<dbReference type="Proteomes" id="UP000198959">
    <property type="component" value="Unassembled WGS sequence"/>
</dbReference>
<feature type="region of interest" description="Disordered" evidence="4">
    <location>
        <begin position="1"/>
        <end position="30"/>
    </location>
</feature>
<dbReference type="GO" id="GO:0006355">
    <property type="term" value="P:regulation of DNA-templated transcription"/>
    <property type="evidence" value="ECO:0007669"/>
    <property type="project" value="InterPro"/>
</dbReference>